<organism evidence="2 3">
    <name type="scientific">Phytophthora fragariae</name>
    <dbReference type="NCBI Taxonomy" id="53985"/>
    <lineage>
        <taxon>Eukaryota</taxon>
        <taxon>Sar</taxon>
        <taxon>Stramenopiles</taxon>
        <taxon>Oomycota</taxon>
        <taxon>Peronosporomycetes</taxon>
        <taxon>Peronosporales</taxon>
        <taxon>Peronosporaceae</taxon>
        <taxon>Phytophthora</taxon>
    </lineage>
</organism>
<protein>
    <submittedName>
        <fullName evidence="2">Uncharacterized protein</fullName>
    </submittedName>
</protein>
<evidence type="ECO:0000313" key="3">
    <source>
        <dbReference type="Proteomes" id="UP000476176"/>
    </source>
</evidence>
<dbReference type="InterPro" id="IPR036770">
    <property type="entry name" value="Ankyrin_rpt-contain_sf"/>
</dbReference>
<dbReference type="SMART" id="SM00248">
    <property type="entry name" value="ANK"/>
    <property type="match status" value="6"/>
</dbReference>
<evidence type="ECO:0000256" key="1">
    <source>
        <dbReference type="SAM" id="Phobius"/>
    </source>
</evidence>
<dbReference type="SUPFAM" id="SSF48403">
    <property type="entry name" value="Ankyrin repeat"/>
    <property type="match status" value="1"/>
</dbReference>
<dbReference type="AlphaFoldDB" id="A0A6G0P2H9"/>
<dbReference type="PANTHER" id="PTHR46586">
    <property type="entry name" value="ANKYRIN REPEAT-CONTAINING PROTEIN"/>
    <property type="match status" value="1"/>
</dbReference>
<feature type="transmembrane region" description="Helical" evidence="1">
    <location>
        <begin position="45"/>
        <end position="66"/>
    </location>
</feature>
<keyword evidence="1" id="KW-0812">Transmembrane</keyword>
<dbReference type="SUPFAM" id="SSF140860">
    <property type="entry name" value="Pseudo ankyrin repeat-like"/>
    <property type="match status" value="1"/>
</dbReference>
<dbReference type="Gene3D" id="1.25.40.20">
    <property type="entry name" value="Ankyrin repeat-containing domain"/>
    <property type="match status" value="2"/>
</dbReference>
<accession>A0A6G0P2H9</accession>
<evidence type="ECO:0000313" key="2">
    <source>
        <dbReference type="EMBL" id="KAE9232480.1"/>
    </source>
</evidence>
<proteinExistence type="predicted"/>
<feature type="transmembrane region" description="Helical" evidence="1">
    <location>
        <begin position="149"/>
        <end position="170"/>
    </location>
</feature>
<name>A0A6G0P2H9_9STRA</name>
<gene>
    <name evidence="2" type="ORF">PF004_g9897</name>
</gene>
<keyword evidence="1" id="KW-1133">Transmembrane helix</keyword>
<comment type="caution">
    <text evidence="2">The sequence shown here is derived from an EMBL/GenBank/DDBJ whole genome shotgun (WGS) entry which is preliminary data.</text>
</comment>
<dbReference type="EMBL" id="QXGC01000498">
    <property type="protein sequence ID" value="KAE9232480.1"/>
    <property type="molecule type" value="Genomic_DNA"/>
</dbReference>
<dbReference type="InterPro" id="IPR052050">
    <property type="entry name" value="SecEffector_AnkRepeat"/>
</dbReference>
<sequence>MPTLSHEDSPERSFAHGERLGNIAHAKASDDRDTIVDMSLRLERFILCVGIALAFAFTFAIFFLTYRRATLTYVYESELVDSETMSTKASSAVESYNTMSGYLQFMGSSIFTVYCETLIFPSLATYLHNCRLYPGDQPARVHSVNKERSIFWGLKTVIILMNVGFTSVYVGQTTEVPGATSRRLATSDEMASALLQVETPLPMDSETDIPHSILRTSMTGVTTPFEFDDTCHWSNQDNTDAHQQWGAWADDVDTTSVSFSFPSHAWNAALLSGKMAAPTNAVEIPLRDYLDNRPKYEMTDDWDPVELYSTFQQGLSKLGLTSASVGATVTPQSFDDLVHVVATELKAVMPSNTRIGDLVLRLEHRELAEDLRFTSLTLFIPVEPDSAGTTQCGSSGCVYATSTSVLEELHTQPGVSIATYEQDDNSALVYSAGNQYVQDLGGAQSPHEVLTLSMGKLSWELSPLHIRHDAACADDGGQQCLGLSLPFATGGGVLLVGKDALATQHVTRPIALVTLHPATIPDMTRPGDEVLTSWHRLVSANGMLVRPSSTTKCTPLVDAYLTHIGTNHFYLDGQSSQEMYSAALFYLLQRGVPTSYADVISRRRLALSAVMASSSGSGLGNGTAIATTDIEVNVPTATALVTLGGCIFIVALMLCVVYLPTSRVKLSPDTTPAAQYVQILTDDLYPDVVHKKRLRFANGDCLLFNEYVVNAIVLHAKRDQTKKIYLLLPLDECRRWCPAASLQTNRHYKRWQFSQSLLQAVRRRDLSIVEWLFSHFTHCVSEVGVVEEAASTGQLEILRFLLEKDSGVTLGEYEAGFAVGDKGLGQTNGVTWGGKALGLAVKNGHYDAVCMLLDHSDIKDYERGSVLFDGVLSGNLATVKLLVSRGFRTDDLHYLFEVVAMKGYLPMLQWLMKEGFPDENHRVPLPSKHLDVIKWLVESDMECGAGDAFANAWGEGPMLVVWWLADHLRARSIVLDSETAQYALESAAEYGRLELVKWLLERDIGKDSTWAIHVAASNGHLEAVKYLHSQGLTGCMHETLANAAKSGHLDVVKWLWTEFGNDSNVDLLCMHGKRGEFVSRASPLSSDMYDAASNGHLAVIQYLHTVALALAGKKRKRGEESRHPHYIEMDSVVTEAARNGHLDVVDGGHLPVMQWLHANRSEECGTVVMDEAAGCGNLSVLKWAFTNRSGDEECSTYALDCAARSGHLHILRWLVNNPPEWYEGDVHAMALAMKGLTEMFPITNTWRRGLRKNWVTRPNPTNIEASLSYQQRR</sequence>
<keyword evidence="1" id="KW-0472">Membrane</keyword>
<dbReference type="PANTHER" id="PTHR46586:SF3">
    <property type="entry name" value="ANKYRIN REPEAT-CONTAINING PROTEIN"/>
    <property type="match status" value="1"/>
</dbReference>
<dbReference type="InterPro" id="IPR002110">
    <property type="entry name" value="Ankyrin_rpt"/>
</dbReference>
<dbReference type="Pfam" id="PF12796">
    <property type="entry name" value="Ank_2"/>
    <property type="match status" value="2"/>
</dbReference>
<reference evidence="2 3" key="1">
    <citation type="submission" date="2018-09" db="EMBL/GenBank/DDBJ databases">
        <title>Genomic investigation of the strawberry pathogen Phytophthora fragariae indicates pathogenicity is determined by transcriptional variation in three key races.</title>
        <authorList>
            <person name="Adams T.M."/>
            <person name="Armitage A.D."/>
            <person name="Sobczyk M.K."/>
            <person name="Bates H.J."/>
            <person name="Dunwell J.M."/>
            <person name="Nellist C.F."/>
            <person name="Harrison R.J."/>
        </authorList>
    </citation>
    <scope>NUCLEOTIDE SEQUENCE [LARGE SCALE GENOMIC DNA]</scope>
    <source>
        <strain evidence="2 3">BC-23</strain>
    </source>
</reference>
<dbReference type="Proteomes" id="UP000476176">
    <property type="component" value="Unassembled WGS sequence"/>
</dbReference>